<gene>
    <name evidence="2" type="ORF">OIDMADRAFT_16316</name>
</gene>
<proteinExistence type="predicted"/>
<dbReference type="AlphaFoldDB" id="A0A0C3HY18"/>
<sequence>MKCMLLPETANPLKSGSSRKKNQSFAIVALCFFARDGLPGDRNKEISMLAEEKLPCSAQLRYSRLGFLQLEKKVQGV</sequence>
<name>A0A0C3HY18_OIDMZ</name>
<evidence type="ECO:0000256" key="1">
    <source>
        <dbReference type="SAM" id="MobiDB-lite"/>
    </source>
</evidence>
<feature type="region of interest" description="Disordered" evidence="1">
    <location>
        <begin position="1"/>
        <end position="21"/>
    </location>
</feature>
<protein>
    <submittedName>
        <fullName evidence="2">Uncharacterized protein</fullName>
    </submittedName>
</protein>
<evidence type="ECO:0000313" key="3">
    <source>
        <dbReference type="Proteomes" id="UP000054321"/>
    </source>
</evidence>
<dbReference type="EMBL" id="KN832870">
    <property type="protein sequence ID" value="KIN07775.1"/>
    <property type="molecule type" value="Genomic_DNA"/>
</dbReference>
<dbReference type="InParanoid" id="A0A0C3HY18"/>
<reference evidence="2 3" key="1">
    <citation type="submission" date="2014-04" db="EMBL/GenBank/DDBJ databases">
        <authorList>
            <consortium name="DOE Joint Genome Institute"/>
            <person name="Kuo A."/>
            <person name="Martino E."/>
            <person name="Perotto S."/>
            <person name="Kohler A."/>
            <person name="Nagy L.G."/>
            <person name="Floudas D."/>
            <person name="Copeland A."/>
            <person name="Barry K.W."/>
            <person name="Cichocki N."/>
            <person name="Veneault-Fourrey C."/>
            <person name="LaButti K."/>
            <person name="Lindquist E.A."/>
            <person name="Lipzen A."/>
            <person name="Lundell T."/>
            <person name="Morin E."/>
            <person name="Murat C."/>
            <person name="Sun H."/>
            <person name="Tunlid A."/>
            <person name="Henrissat B."/>
            <person name="Grigoriev I.V."/>
            <person name="Hibbett D.S."/>
            <person name="Martin F."/>
            <person name="Nordberg H.P."/>
            <person name="Cantor M.N."/>
            <person name="Hua S.X."/>
        </authorList>
    </citation>
    <scope>NUCLEOTIDE SEQUENCE [LARGE SCALE GENOMIC DNA]</scope>
    <source>
        <strain evidence="2 3">Zn</strain>
    </source>
</reference>
<dbReference type="HOGENOM" id="CLU_2638687_0_0_1"/>
<reference evidence="3" key="2">
    <citation type="submission" date="2015-01" db="EMBL/GenBank/DDBJ databases">
        <title>Evolutionary Origins and Diversification of the Mycorrhizal Mutualists.</title>
        <authorList>
            <consortium name="DOE Joint Genome Institute"/>
            <consortium name="Mycorrhizal Genomics Consortium"/>
            <person name="Kohler A."/>
            <person name="Kuo A."/>
            <person name="Nagy L.G."/>
            <person name="Floudas D."/>
            <person name="Copeland A."/>
            <person name="Barry K.W."/>
            <person name="Cichocki N."/>
            <person name="Veneault-Fourrey C."/>
            <person name="LaButti K."/>
            <person name="Lindquist E.A."/>
            <person name="Lipzen A."/>
            <person name="Lundell T."/>
            <person name="Morin E."/>
            <person name="Murat C."/>
            <person name="Riley R."/>
            <person name="Ohm R."/>
            <person name="Sun H."/>
            <person name="Tunlid A."/>
            <person name="Henrissat B."/>
            <person name="Grigoriev I.V."/>
            <person name="Hibbett D.S."/>
            <person name="Martin F."/>
        </authorList>
    </citation>
    <scope>NUCLEOTIDE SEQUENCE [LARGE SCALE GENOMIC DNA]</scope>
    <source>
        <strain evidence="3">Zn</strain>
    </source>
</reference>
<accession>A0A0C3HY18</accession>
<organism evidence="2 3">
    <name type="scientific">Oidiodendron maius (strain Zn)</name>
    <dbReference type="NCBI Taxonomy" id="913774"/>
    <lineage>
        <taxon>Eukaryota</taxon>
        <taxon>Fungi</taxon>
        <taxon>Dikarya</taxon>
        <taxon>Ascomycota</taxon>
        <taxon>Pezizomycotina</taxon>
        <taxon>Leotiomycetes</taxon>
        <taxon>Leotiomycetes incertae sedis</taxon>
        <taxon>Myxotrichaceae</taxon>
        <taxon>Oidiodendron</taxon>
    </lineage>
</organism>
<evidence type="ECO:0000313" key="2">
    <source>
        <dbReference type="EMBL" id="KIN07775.1"/>
    </source>
</evidence>
<dbReference type="Proteomes" id="UP000054321">
    <property type="component" value="Unassembled WGS sequence"/>
</dbReference>
<keyword evidence="3" id="KW-1185">Reference proteome</keyword>